<dbReference type="PANTHER" id="PTHR22872">
    <property type="entry name" value="BTK-BINDING PROTEIN-RELATED"/>
    <property type="match status" value="1"/>
</dbReference>
<keyword evidence="6" id="KW-1185">Reference proteome</keyword>
<organism evidence="5 6">
    <name type="scientific">Chlamydomonas eustigma</name>
    <dbReference type="NCBI Taxonomy" id="1157962"/>
    <lineage>
        <taxon>Eukaryota</taxon>
        <taxon>Viridiplantae</taxon>
        <taxon>Chlorophyta</taxon>
        <taxon>core chlorophytes</taxon>
        <taxon>Chlorophyceae</taxon>
        <taxon>CS clade</taxon>
        <taxon>Chlamydomonadales</taxon>
        <taxon>Chlamydomonadaceae</taxon>
        <taxon>Chlamydomonas</taxon>
    </lineage>
</organism>
<evidence type="ECO:0000313" key="5">
    <source>
        <dbReference type="EMBL" id="GAX82276.1"/>
    </source>
</evidence>
<feature type="region of interest" description="Disordered" evidence="3">
    <location>
        <begin position="470"/>
        <end position="510"/>
    </location>
</feature>
<feature type="repeat" description="RCC1" evidence="2">
    <location>
        <begin position="228"/>
        <end position="279"/>
    </location>
</feature>
<feature type="repeat" description="RCC1" evidence="2">
    <location>
        <begin position="131"/>
        <end position="182"/>
    </location>
</feature>
<evidence type="ECO:0000256" key="1">
    <source>
        <dbReference type="ARBA" id="ARBA00022737"/>
    </source>
</evidence>
<reference evidence="5 6" key="1">
    <citation type="submission" date="2017-08" db="EMBL/GenBank/DDBJ databases">
        <title>Acidophilic green algal genome provides insights into adaptation to an acidic environment.</title>
        <authorList>
            <person name="Hirooka S."/>
            <person name="Hirose Y."/>
            <person name="Kanesaki Y."/>
            <person name="Higuchi S."/>
            <person name="Fujiwara T."/>
            <person name="Onuma R."/>
            <person name="Era A."/>
            <person name="Ohbayashi R."/>
            <person name="Uzuka A."/>
            <person name="Nozaki H."/>
            <person name="Yoshikawa H."/>
            <person name="Miyagishima S.Y."/>
        </authorList>
    </citation>
    <scope>NUCLEOTIDE SEQUENCE [LARGE SCALE GENOMIC DNA]</scope>
    <source>
        <strain evidence="5 6">NIES-2499</strain>
    </source>
</reference>
<evidence type="ECO:0000259" key="4">
    <source>
        <dbReference type="Pfam" id="PF25390"/>
    </source>
</evidence>
<dbReference type="Pfam" id="PF00415">
    <property type="entry name" value="RCC1"/>
    <property type="match status" value="3"/>
</dbReference>
<dbReference type="Proteomes" id="UP000232323">
    <property type="component" value="Unassembled WGS sequence"/>
</dbReference>
<dbReference type="PRINTS" id="PR00633">
    <property type="entry name" value="RCCNDNSATION"/>
</dbReference>
<feature type="repeat" description="RCC1" evidence="2">
    <location>
        <begin position="28"/>
        <end position="79"/>
    </location>
</feature>
<feature type="repeat" description="RCC1" evidence="2">
    <location>
        <begin position="402"/>
        <end position="461"/>
    </location>
</feature>
<dbReference type="InterPro" id="IPR000408">
    <property type="entry name" value="Reg_chr_condens"/>
</dbReference>
<dbReference type="SUPFAM" id="SSF50985">
    <property type="entry name" value="RCC1/BLIP-II"/>
    <property type="match status" value="2"/>
</dbReference>
<evidence type="ECO:0000256" key="3">
    <source>
        <dbReference type="SAM" id="MobiDB-lite"/>
    </source>
</evidence>
<feature type="repeat" description="RCC1" evidence="2">
    <location>
        <begin position="280"/>
        <end position="331"/>
    </location>
</feature>
<dbReference type="Gene3D" id="2.130.10.30">
    <property type="entry name" value="Regulator of chromosome condensation 1/beta-lactamase-inhibitor protein II"/>
    <property type="match status" value="2"/>
</dbReference>
<dbReference type="InterPro" id="IPR009091">
    <property type="entry name" value="RCC1/BLIP-II"/>
</dbReference>
<evidence type="ECO:0000313" key="6">
    <source>
        <dbReference type="Proteomes" id="UP000232323"/>
    </source>
</evidence>
<dbReference type="PROSITE" id="PS00626">
    <property type="entry name" value="RCC1_2"/>
    <property type="match status" value="1"/>
</dbReference>
<accession>A0A250XGX3</accession>
<gene>
    <name evidence="5" type="ORF">CEUSTIGMA_g9705.t1</name>
</gene>
<proteinExistence type="predicted"/>
<feature type="repeat" description="RCC1" evidence="2">
    <location>
        <begin position="79"/>
        <end position="130"/>
    </location>
</feature>
<sequence>MENSESTTPSVISIGCGSAHSAALISCGVVASWGKGEDGQLGHGDANEISEPKAIFSLIDAGVRAVVCGAEFTVAVAPDKIYSWGWGDFGRLGHGNSLDQFLPKEIAFFVGKKVDQVACGDTHTLVLVQGGELYSFGRNQNGQLGVGHANDCLSPHCVEALREETVCGIACGSEHSVASTSAGQPVVLSTQLPLPALVSCLYQRWSGEETVCSIACGSEHSVASTSAGQVWAWGWGRYGNLGDGNREDRLVPVRTLGLDGVHISQVACGWRHSMAVDKEGRMYTFGWSKYGQLGHGDLEYQLKPKIVEPLSALRVETIAGGWRHSMAAASDGKLYGWGWNKFGQLGVGDGDDRCTPSIVPLPSSEPESALPALTNTGCITSISAVRLLACGWRHTMVAMNDGRVYSWGRGVNGQLGHGEEQDIFKPRLLRTLCQGVVSRSALLSTTSSTCGTGGENGVVPEVADRYAVVPDGGTEGEEAEGDYSHEVPYYDPDDAPATTDSNSKRPRVHM</sequence>
<dbReference type="PROSITE" id="PS50012">
    <property type="entry name" value="RCC1_3"/>
    <property type="match status" value="7"/>
</dbReference>
<dbReference type="AlphaFoldDB" id="A0A250XGX3"/>
<dbReference type="InterPro" id="IPR058923">
    <property type="entry name" value="RCC1-like_dom"/>
</dbReference>
<evidence type="ECO:0000256" key="2">
    <source>
        <dbReference type="PROSITE-ProRule" id="PRU00235"/>
    </source>
</evidence>
<feature type="domain" description="RCC1-like" evidence="4">
    <location>
        <begin position="206"/>
        <end position="436"/>
    </location>
</feature>
<keyword evidence="1" id="KW-0677">Repeat</keyword>
<feature type="repeat" description="RCC1" evidence="2">
    <location>
        <begin position="332"/>
        <end position="401"/>
    </location>
</feature>
<dbReference type="OrthoDB" id="8068875at2759"/>
<name>A0A250XGX3_9CHLO</name>
<protein>
    <recommendedName>
        <fullName evidence="4">RCC1-like domain-containing protein</fullName>
    </recommendedName>
</protein>
<dbReference type="STRING" id="1157962.A0A250XGX3"/>
<dbReference type="EMBL" id="BEGY01000078">
    <property type="protein sequence ID" value="GAX82276.1"/>
    <property type="molecule type" value="Genomic_DNA"/>
</dbReference>
<comment type="caution">
    <text evidence="5">The sequence shown here is derived from an EMBL/GenBank/DDBJ whole genome shotgun (WGS) entry which is preliminary data.</text>
</comment>
<dbReference type="InterPro" id="IPR051625">
    <property type="entry name" value="Signaling_Regulatory_Domain"/>
</dbReference>
<dbReference type="Pfam" id="PF25390">
    <property type="entry name" value="WD40_RLD"/>
    <property type="match status" value="1"/>
</dbReference>